<sequence>MGLYREAHSLHSAENGHSLEFLLGLGLLPSAPSKEALSYRETAKSSRWKGVFLAPDTLNAESLTGDDDHFGSHRSPVQDS</sequence>
<dbReference type="EMBL" id="EQ974004">
    <property type="protein sequence ID" value="EEF35795.1"/>
    <property type="molecule type" value="Genomic_DNA"/>
</dbReference>
<dbReference type="AlphaFoldDB" id="B9SKR4"/>
<keyword evidence="2" id="KW-1185">Reference proteome</keyword>
<reference evidence="2" key="1">
    <citation type="journal article" date="2010" name="Nat. Biotechnol.">
        <title>Draft genome sequence of the oilseed species Ricinus communis.</title>
        <authorList>
            <person name="Chan A.P."/>
            <person name="Crabtree J."/>
            <person name="Zhao Q."/>
            <person name="Lorenzi H."/>
            <person name="Orvis J."/>
            <person name="Puiu D."/>
            <person name="Melake-Berhan A."/>
            <person name="Jones K.M."/>
            <person name="Redman J."/>
            <person name="Chen G."/>
            <person name="Cahoon E.B."/>
            <person name="Gedil M."/>
            <person name="Stanke M."/>
            <person name="Haas B.J."/>
            <person name="Wortman J.R."/>
            <person name="Fraser-Liggett C.M."/>
            <person name="Ravel J."/>
            <person name="Rabinowicz P.D."/>
        </authorList>
    </citation>
    <scope>NUCLEOTIDE SEQUENCE [LARGE SCALE GENOMIC DNA]</scope>
    <source>
        <strain evidence="2">cv. Hale</strain>
    </source>
</reference>
<name>B9SKR4_RICCO</name>
<proteinExistence type="predicted"/>
<dbReference type="Proteomes" id="UP000008311">
    <property type="component" value="Unassembled WGS sequence"/>
</dbReference>
<organism evidence="1 2">
    <name type="scientific">Ricinus communis</name>
    <name type="common">Castor bean</name>
    <dbReference type="NCBI Taxonomy" id="3988"/>
    <lineage>
        <taxon>Eukaryota</taxon>
        <taxon>Viridiplantae</taxon>
        <taxon>Streptophyta</taxon>
        <taxon>Embryophyta</taxon>
        <taxon>Tracheophyta</taxon>
        <taxon>Spermatophyta</taxon>
        <taxon>Magnoliopsida</taxon>
        <taxon>eudicotyledons</taxon>
        <taxon>Gunneridae</taxon>
        <taxon>Pentapetalae</taxon>
        <taxon>rosids</taxon>
        <taxon>fabids</taxon>
        <taxon>Malpighiales</taxon>
        <taxon>Euphorbiaceae</taxon>
        <taxon>Acalyphoideae</taxon>
        <taxon>Acalypheae</taxon>
        <taxon>Ricinus</taxon>
    </lineage>
</organism>
<gene>
    <name evidence="1" type="ORF">RCOM_1604220</name>
</gene>
<accession>B9SKR4</accession>
<dbReference type="InParanoid" id="B9SKR4"/>
<evidence type="ECO:0000313" key="1">
    <source>
        <dbReference type="EMBL" id="EEF35795.1"/>
    </source>
</evidence>
<protein>
    <submittedName>
        <fullName evidence="1">Uncharacterized protein</fullName>
    </submittedName>
</protein>
<evidence type="ECO:0000313" key="2">
    <source>
        <dbReference type="Proteomes" id="UP000008311"/>
    </source>
</evidence>